<dbReference type="AlphaFoldDB" id="E2BJB6"/>
<comment type="subcellular location">
    <subcellularLocation>
        <location evidence="1">Nucleus</location>
    </subcellularLocation>
</comment>
<gene>
    <name evidence="9" type="ORF">EAI_10054</name>
</gene>
<feature type="domain" description="C2H2-type" evidence="8">
    <location>
        <begin position="45"/>
        <end position="72"/>
    </location>
</feature>
<keyword evidence="2" id="KW-0479">Metal-binding</keyword>
<dbReference type="STRING" id="610380.E2BJB6"/>
<dbReference type="Proteomes" id="UP000008237">
    <property type="component" value="Unassembled WGS sequence"/>
</dbReference>
<dbReference type="PANTHER" id="PTHR24394">
    <property type="entry name" value="ZINC FINGER PROTEIN"/>
    <property type="match status" value="1"/>
</dbReference>
<dbReference type="GO" id="GO:0005634">
    <property type="term" value="C:nucleus"/>
    <property type="evidence" value="ECO:0007669"/>
    <property type="project" value="UniProtKB-SubCell"/>
</dbReference>
<keyword evidence="4 7" id="KW-0863">Zinc-finger</keyword>
<keyword evidence="3" id="KW-0677">Repeat</keyword>
<evidence type="ECO:0000256" key="1">
    <source>
        <dbReference type="ARBA" id="ARBA00004123"/>
    </source>
</evidence>
<feature type="domain" description="C2H2-type" evidence="8">
    <location>
        <begin position="129"/>
        <end position="156"/>
    </location>
</feature>
<feature type="domain" description="C2H2-type" evidence="8">
    <location>
        <begin position="158"/>
        <end position="186"/>
    </location>
</feature>
<dbReference type="PROSITE" id="PS50157">
    <property type="entry name" value="ZINC_FINGER_C2H2_2"/>
    <property type="match status" value="3"/>
</dbReference>
<evidence type="ECO:0000313" key="10">
    <source>
        <dbReference type="Proteomes" id="UP000008237"/>
    </source>
</evidence>
<dbReference type="Gene3D" id="3.30.160.60">
    <property type="entry name" value="Classic Zinc Finger"/>
    <property type="match status" value="2"/>
</dbReference>
<keyword evidence="5" id="KW-0862">Zinc</keyword>
<dbReference type="SMART" id="SM00355">
    <property type="entry name" value="ZnF_C2H2"/>
    <property type="match status" value="4"/>
</dbReference>
<dbReference type="SUPFAM" id="SSF57667">
    <property type="entry name" value="beta-beta-alpha zinc fingers"/>
    <property type="match status" value="2"/>
</dbReference>
<dbReference type="PANTHER" id="PTHR24394:SF44">
    <property type="entry name" value="ZINC FINGER PROTEIN 271-LIKE"/>
    <property type="match status" value="1"/>
</dbReference>
<dbReference type="PROSITE" id="PS00028">
    <property type="entry name" value="ZINC_FINGER_C2H2_1"/>
    <property type="match status" value="2"/>
</dbReference>
<name>E2BJB6_HARSA</name>
<evidence type="ECO:0000256" key="4">
    <source>
        <dbReference type="ARBA" id="ARBA00022771"/>
    </source>
</evidence>
<evidence type="ECO:0000313" key="9">
    <source>
        <dbReference type="EMBL" id="EFN84266.1"/>
    </source>
</evidence>
<dbReference type="EMBL" id="GL448558">
    <property type="protein sequence ID" value="EFN84266.1"/>
    <property type="molecule type" value="Genomic_DNA"/>
</dbReference>
<evidence type="ECO:0000256" key="6">
    <source>
        <dbReference type="ARBA" id="ARBA00023242"/>
    </source>
</evidence>
<dbReference type="InParanoid" id="E2BJB6"/>
<organism evidence="10">
    <name type="scientific">Harpegnathos saltator</name>
    <name type="common">Jerdon's jumping ant</name>
    <dbReference type="NCBI Taxonomy" id="610380"/>
    <lineage>
        <taxon>Eukaryota</taxon>
        <taxon>Metazoa</taxon>
        <taxon>Ecdysozoa</taxon>
        <taxon>Arthropoda</taxon>
        <taxon>Hexapoda</taxon>
        <taxon>Insecta</taxon>
        <taxon>Pterygota</taxon>
        <taxon>Neoptera</taxon>
        <taxon>Endopterygota</taxon>
        <taxon>Hymenoptera</taxon>
        <taxon>Apocrita</taxon>
        <taxon>Aculeata</taxon>
        <taxon>Formicoidea</taxon>
        <taxon>Formicidae</taxon>
        <taxon>Ponerinae</taxon>
        <taxon>Ponerini</taxon>
        <taxon>Harpegnathos</taxon>
    </lineage>
</organism>
<keyword evidence="10" id="KW-1185">Reference proteome</keyword>
<sequence length="200" mass="23227">MVKVSNVCTASGHQVIHVISYAYGQSASIDYLRKIAVAETPASPLMCPQCGRTYKMKRSLKTHMKFECGGQRNFKCHVCPAKYTQNISLRRHLLRRHNIYLAPKFVVPRQLFSIGRRGPRHNFKSNRTFSCHQCGRLYQMKHNLMKHLRFECGGQKHFACSLCTSRYTQNGKLRQHMLNAHNIFVPPRKIRRRSYMSTGN</sequence>
<protein>
    <submittedName>
        <fullName evidence="9">Longitudinals lacking protein, isoforms N/O/W/X/Y</fullName>
    </submittedName>
</protein>
<dbReference type="GO" id="GO:0008270">
    <property type="term" value="F:zinc ion binding"/>
    <property type="evidence" value="ECO:0007669"/>
    <property type="project" value="UniProtKB-KW"/>
</dbReference>
<dbReference type="OrthoDB" id="407106at2759"/>
<accession>E2BJB6</accession>
<evidence type="ECO:0000256" key="3">
    <source>
        <dbReference type="ARBA" id="ARBA00022737"/>
    </source>
</evidence>
<keyword evidence="6" id="KW-0539">Nucleus</keyword>
<evidence type="ECO:0000256" key="2">
    <source>
        <dbReference type="ARBA" id="ARBA00022723"/>
    </source>
</evidence>
<dbReference type="InterPro" id="IPR036236">
    <property type="entry name" value="Znf_C2H2_sf"/>
</dbReference>
<evidence type="ECO:0000259" key="8">
    <source>
        <dbReference type="PROSITE" id="PS50157"/>
    </source>
</evidence>
<dbReference type="Pfam" id="PF00096">
    <property type="entry name" value="zf-C2H2"/>
    <property type="match status" value="2"/>
</dbReference>
<proteinExistence type="predicted"/>
<reference evidence="9 10" key="1">
    <citation type="journal article" date="2010" name="Science">
        <title>Genomic comparison of the ants Camponotus floridanus and Harpegnathos saltator.</title>
        <authorList>
            <person name="Bonasio R."/>
            <person name="Zhang G."/>
            <person name="Ye C."/>
            <person name="Mutti N.S."/>
            <person name="Fang X."/>
            <person name="Qin N."/>
            <person name="Donahue G."/>
            <person name="Yang P."/>
            <person name="Li Q."/>
            <person name="Li C."/>
            <person name="Zhang P."/>
            <person name="Huang Z."/>
            <person name="Berger S.L."/>
            <person name="Reinberg D."/>
            <person name="Wang J."/>
            <person name="Liebig J."/>
        </authorList>
    </citation>
    <scope>NUCLEOTIDE SEQUENCE [LARGE SCALE GENOMIC DNA]</scope>
    <source>
        <strain evidence="9 10">R22 G/1</strain>
    </source>
</reference>
<evidence type="ECO:0000256" key="5">
    <source>
        <dbReference type="ARBA" id="ARBA00022833"/>
    </source>
</evidence>
<dbReference type="InterPro" id="IPR013087">
    <property type="entry name" value="Znf_C2H2_type"/>
</dbReference>
<dbReference type="GO" id="GO:0000981">
    <property type="term" value="F:DNA-binding transcription factor activity, RNA polymerase II-specific"/>
    <property type="evidence" value="ECO:0007669"/>
    <property type="project" value="TreeGrafter"/>
</dbReference>
<evidence type="ECO:0000256" key="7">
    <source>
        <dbReference type="PROSITE-ProRule" id="PRU00042"/>
    </source>
</evidence>
<dbReference type="OMA" id="AVGNTYY"/>